<sequence>MAGSCSPAADDSFGPVVACPATFDFTLLFEQSILSIGPSAIFLLLVPWRIWSLYPENVKTVANNAHWRKLTVAVCLLALQIASVVEWARYDLVRTAIPAVAVSLVDALSIAILSTIEHHRSVRPSSLLSIYLFFSTIFDAVQVRTLFIRHYPSSLGALSAATVALKLLLLALEAQNKRSYLKEPLIAIPPESTSGVLARTVFWWLNRLFVVGFRKLLTLEDLFPTDSDLDSGCLRRKIGRAWKKYQSSQTRSLIFATFVSLRWAVLRTIFPRLCLIGFSYAQTFFIQRAMEQLHRPDTQLTRNEGYGLIGAAALIYGGIAISTVHYKHQLFRMITMFRGAAVALIYDHTMVLPDGTRDESAAVTLMSTDIDMIARSLEQASELWARVVEIAIGIWLLERQLAAVCVAPILVILVCTSVQMYMATFMPARQKVWVGAIQRRVSIISSALKSMKSVKMLGLSEVLANTLQAQRVRELDLSRDFRWLIVWLNVFASLPQMCASLVTFAAFVIRAKIDHSETLSTVQAFTSLAIISLITSPALQLLASIPAITAALGAFDRIHKFLTSPTDHLPAERSLETESDLSTRIGSAVELKVLAPKSSDHVVLTMTDAYIRPATGSAFSLEGIHLVIKTGTVTMITGPVGSGKSTLLKAAVGELSCSQGTVTRTRPDAAYCSQVPWLQNTSIRNNICGYAEIDHTWYGEVLRACALEEDISRMPERDQSVVGSGALKLSGGQRQRLALARAIYSRKNLLVLDDALSAVDNKTAQYVAEALFGDNGICRRVGVAVLMATHSEHHLRFADNVVILNSGGHIEKQGPRRSLGFASHVDPNTADATSETPTILTDSSEDTSTKKVETLTVDDIADISRRMGDTAVYTYYLKAIGWRHTLVACTIIIVHTFASVFPQIWLELFTDDNGKKAAQFIGVYVLLAVAASGSQGLMIWQIMIKIVITSGLGLHKILVQTVINAPMHFFAEVDSGVILNRFSQDMTLVDAVLPTMAFGTVLSIAQCFAQVALISLGSSYMALTIIPCLLVLYCAQKVYLRTSRQLRFLDLEAKSPLYTMFVETLDGISTIRGLGWQRSFVAECLRRLGESQKPYYLLYCIQRWLNVVLDLLVACLAVILIALATSLRSSTDPGKLGVSLTAIMAFSQTLQEVVTSWTGLETSLGAIARTRSFEMKTPTEYQPQKPVIPSSTWPVDGNIEITSLSASYDGVTRALDNINLTMNPGEKVVIRGRTGSGKSTLVTALLRLIDTQSGTITIDWIDISTVPLDVLRSHIIAIPQDSFLLPGSIRFNLDPTSRSTDSILLSALEKANLLSLVTSRGGLDAELTSTSLSQGEQRLFALAVALVRKWGRDGDGRDSGGILILDEATSGTDAVTDALMQKVIDDVFGRYTVLQVSHRPDSVRGADRVIEMENGRIMRDYTSD</sequence>
<dbReference type="InterPro" id="IPR003593">
    <property type="entry name" value="AAA+_ATPase"/>
</dbReference>
<dbReference type="InterPro" id="IPR044726">
    <property type="entry name" value="ABCC_6TM_D2"/>
</dbReference>
<protein>
    <recommendedName>
        <fullName evidence="15">P-loop containing nucleoside triphosphate hydrolase protein</fullName>
    </recommendedName>
</protein>
<keyword evidence="6 10" id="KW-1133">Transmembrane helix</keyword>
<feature type="transmembrane region" description="Helical" evidence="10">
    <location>
        <begin position="269"/>
        <end position="286"/>
    </location>
</feature>
<feature type="transmembrane region" description="Helical" evidence="10">
    <location>
        <begin position="529"/>
        <end position="555"/>
    </location>
</feature>
<dbReference type="InterPro" id="IPR056227">
    <property type="entry name" value="TMD0_ABC"/>
</dbReference>
<feature type="domain" description="ABC transmembrane type-1" evidence="12">
    <location>
        <begin position="886"/>
        <end position="1162"/>
    </location>
</feature>
<dbReference type="InterPro" id="IPR017871">
    <property type="entry name" value="ABC_transporter-like_CS"/>
</dbReference>
<evidence type="ECO:0000313" key="14">
    <source>
        <dbReference type="Proteomes" id="UP000184304"/>
    </source>
</evidence>
<feature type="transmembrane region" description="Helical" evidence="10">
    <location>
        <begin position="991"/>
        <end position="1014"/>
    </location>
</feature>
<dbReference type="OrthoDB" id="6500128at2759"/>
<feature type="domain" description="ABC transporter" evidence="11">
    <location>
        <begin position="1199"/>
        <end position="1424"/>
    </location>
</feature>
<dbReference type="Pfam" id="PF00005">
    <property type="entry name" value="ABC_tran"/>
    <property type="match status" value="2"/>
</dbReference>
<dbReference type="STRING" id="767770.A0A1L9NGK5"/>
<keyword evidence="5" id="KW-0067">ATP-binding</keyword>
<dbReference type="CDD" id="cd18580">
    <property type="entry name" value="ABC_6TM_ABCC_D2"/>
    <property type="match status" value="1"/>
</dbReference>
<reference evidence="14" key="1">
    <citation type="journal article" date="2017" name="Genome Biol.">
        <title>Comparative genomics reveals high biological diversity and specific adaptations in the industrially and medically important fungal genus Aspergillus.</title>
        <authorList>
            <person name="de Vries R.P."/>
            <person name="Riley R."/>
            <person name="Wiebenga A."/>
            <person name="Aguilar-Osorio G."/>
            <person name="Amillis S."/>
            <person name="Uchima C.A."/>
            <person name="Anderluh G."/>
            <person name="Asadollahi M."/>
            <person name="Askin M."/>
            <person name="Barry K."/>
            <person name="Battaglia E."/>
            <person name="Bayram O."/>
            <person name="Benocci T."/>
            <person name="Braus-Stromeyer S.A."/>
            <person name="Caldana C."/>
            <person name="Canovas D."/>
            <person name="Cerqueira G.C."/>
            <person name="Chen F."/>
            <person name="Chen W."/>
            <person name="Choi C."/>
            <person name="Clum A."/>
            <person name="Dos Santos R.A."/>
            <person name="Damasio A.R."/>
            <person name="Diallinas G."/>
            <person name="Emri T."/>
            <person name="Fekete E."/>
            <person name="Flipphi M."/>
            <person name="Freyberg S."/>
            <person name="Gallo A."/>
            <person name="Gournas C."/>
            <person name="Habgood R."/>
            <person name="Hainaut M."/>
            <person name="Harispe M.L."/>
            <person name="Henrissat B."/>
            <person name="Hilden K.S."/>
            <person name="Hope R."/>
            <person name="Hossain A."/>
            <person name="Karabika E."/>
            <person name="Karaffa L."/>
            <person name="Karanyi Z."/>
            <person name="Krasevec N."/>
            <person name="Kuo A."/>
            <person name="Kusch H."/>
            <person name="LaButti K."/>
            <person name="Lagendijk E.L."/>
            <person name="Lapidus A."/>
            <person name="Levasseur A."/>
            <person name="Lindquist E."/>
            <person name="Lipzen A."/>
            <person name="Logrieco A.F."/>
            <person name="MacCabe A."/>
            <person name="Maekelae M.R."/>
            <person name="Malavazi I."/>
            <person name="Melin P."/>
            <person name="Meyer V."/>
            <person name="Mielnichuk N."/>
            <person name="Miskei M."/>
            <person name="Molnar A.P."/>
            <person name="Mule G."/>
            <person name="Ngan C.Y."/>
            <person name="Orejas M."/>
            <person name="Orosz E."/>
            <person name="Ouedraogo J.P."/>
            <person name="Overkamp K.M."/>
            <person name="Park H.-S."/>
            <person name="Perrone G."/>
            <person name="Piumi F."/>
            <person name="Punt P.J."/>
            <person name="Ram A.F."/>
            <person name="Ramon A."/>
            <person name="Rauscher S."/>
            <person name="Record E."/>
            <person name="Riano-Pachon D.M."/>
            <person name="Robert V."/>
            <person name="Roehrig J."/>
            <person name="Ruller R."/>
            <person name="Salamov A."/>
            <person name="Salih N.S."/>
            <person name="Samson R.A."/>
            <person name="Sandor E."/>
            <person name="Sanguinetti M."/>
            <person name="Schuetze T."/>
            <person name="Sepcic K."/>
            <person name="Shelest E."/>
            <person name="Sherlock G."/>
            <person name="Sophianopoulou V."/>
            <person name="Squina F.M."/>
            <person name="Sun H."/>
            <person name="Susca A."/>
            <person name="Todd R.B."/>
            <person name="Tsang A."/>
            <person name="Unkles S.E."/>
            <person name="van de Wiele N."/>
            <person name="van Rossen-Uffink D."/>
            <person name="Oliveira J.V."/>
            <person name="Vesth T.C."/>
            <person name="Visser J."/>
            <person name="Yu J.-H."/>
            <person name="Zhou M."/>
            <person name="Andersen M.R."/>
            <person name="Archer D.B."/>
            <person name="Baker S.E."/>
            <person name="Benoit I."/>
            <person name="Brakhage A.A."/>
            <person name="Braus G.H."/>
            <person name="Fischer R."/>
            <person name="Frisvad J.C."/>
            <person name="Goldman G.H."/>
            <person name="Houbraken J."/>
            <person name="Oakley B."/>
            <person name="Pocsi I."/>
            <person name="Scazzocchio C."/>
            <person name="Seiboth B."/>
            <person name="vanKuyk P.A."/>
            <person name="Wortman J."/>
            <person name="Dyer P.S."/>
            <person name="Grigoriev I.V."/>
        </authorList>
    </citation>
    <scope>NUCLEOTIDE SEQUENCE [LARGE SCALE GENOMIC DNA]</scope>
    <source>
        <strain evidence="14">CBS 134.48</strain>
    </source>
</reference>
<dbReference type="Gene3D" id="3.40.50.300">
    <property type="entry name" value="P-loop containing nucleotide triphosphate hydrolases"/>
    <property type="match status" value="2"/>
</dbReference>
<feature type="domain" description="ABC transmembrane type-1" evidence="12">
    <location>
        <begin position="273"/>
        <end position="550"/>
    </location>
</feature>
<evidence type="ECO:0000256" key="4">
    <source>
        <dbReference type="ARBA" id="ARBA00022741"/>
    </source>
</evidence>
<dbReference type="GO" id="GO:0016020">
    <property type="term" value="C:membrane"/>
    <property type="evidence" value="ECO:0007669"/>
    <property type="project" value="UniProtKB-SubCell"/>
</dbReference>
<comment type="subcellular location">
    <subcellularLocation>
        <location evidence="1">Membrane</location>
        <topology evidence="1">Multi-pass membrane protein</topology>
    </subcellularLocation>
</comment>
<evidence type="ECO:0000256" key="3">
    <source>
        <dbReference type="ARBA" id="ARBA00022692"/>
    </source>
</evidence>
<dbReference type="Pfam" id="PF00664">
    <property type="entry name" value="ABC_membrane"/>
    <property type="match status" value="2"/>
</dbReference>
<keyword evidence="8" id="KW-0325">Glycoprotein</keyword>
<evidence type="ECO:0000256" key="7">
    <source>
        <dbReference type="ARBA" id="ARBA00023136"/>
    </source>
</evidence>
<dbReference type="SUPFAM" id="SSF52540">
    <property type="entry name" value="P-loop containing nucleoside triphosphate hydrolases"/>
    <property type="match status" value="2"/>
</dbReference>
<dbReference type="SUPFAM" id="SSF90123">
    <property type="entry name" value="ABC transporter transmembrane region"/>
    <property type="match status" value="2"/>
</dbReference>
<dbReference type="InterPro" id="IPR036640">
    <property type="entry name" value="ABC1_TM_sf"/>
</dbReference>
<proteinExistence type="predicted"/>
<feature type="transmembrane region" description="Helical" evidence="10">
    <location>
        <begin position="128"/>
        <end position="148"/>
    </location>
</feature>
<feature type="domain" description="ABC transporter" evidence="11">
    <location>
        <begin position="604"/>
        <end position="832"/>
    </location>
</feature>
<feature type="transmembrane region" description="Helical" evidence="10">
    <location>
        <begin position="70"/>
        <end position="90"/>
    </location>
</feature>
<feature type="transmembrane region" description="Helical" evidence="10">
    <location>
        <begin position="1020"/>
        <end position="1040"/>
    </location>
</feature>
<dbReference type="EMBL" id="KV878179">
    <property type="protein sequence ID" value="OJI88419.1"/>
    <property type="molecule type" value="Genomic_DNA"/>
</dbReference>
<feature type="transmembrane region" description="Helical" evidence="10">
    <location>
        <begin position="1104"/>
        <end position="1124"/>
    </location>
</feature>
<feature type="compositionally biased region" description="Polar residues" evidence="9">
    <location>
        <begin position="830"/>
        <end position="842"/>
    </location>
</feature>
<feature type="region of interest" description="Disordered" evidence="9">
    <location>
        <begin position="823"/>
        <end position="845"/>
    </location>
</feature>
<accession>A0A1L9NGK5</accession>
<keyword evidence="4" id="KW-0547">Nucleotide-binding</keyword>
<feature type="transmembrane region" description="Helical" evidence="10">
    <location>
        <begin position="885"/>
        <end position="905"/>
    </location>
</feature>
<evidence type="ECO:0000256" key="10">
    <source>
        <dbReference type="SAM" id="Phobius"/>
    </source>
</evidence>
<evidence type="ECO:0000313" key="13">
    <source>
        <dbReference type="EMBL" id="OJI88419.1"/>
    </source>
</evidence>
<evidence type="ECO:0000259" key="12">
    <source>
        <dbReference type="PROSITE" id="PS50929"/>
    </source>
</evidence>
<dbReference type="CDD" id="cd18579">
    <property type="entry name" value="ABC_6TM_ABCC_D1"/>
    <property type="match status" value="1"/>
</dbReference>
<keyword evidence="2" id="KW-0813">Transport</keyword>
<keyword evidence="14" id="KW-1185">Reference proteome</keyword>
<dbReference type="FunFam" id="1.20.1560.10:FF:000066">
    <property type="entry name" value="ABC multidrug transporter (Eurofung)"/>
    <property type="match status" value="1"/>
</dbReference>
<dbReference type="PROSITE" id="PS50929">
    <property type="entry name" value="ABC_TM1F"/>
    <property type="match status" value="2"/>
</dbReference>
<dbReference type="InterPro" id="IPR027417">
    <property type="entry name" value="P-loop_NTPase"/>
</dbReference>
<dbReference type="OMA" id="KHQLFRM"/>
<feature type="transmembrane region" description="Helical" evidence="10">
    <location>
        <begin position="483"/>
        <end position="509"/>
    </location>
</feature>
<dbReference type="PROSITE" id="PS50893">
    <property type="entry name" value="ABC_TRANSPORTER_2"/>
    <property type="match status" value="2"/>
</dbReference>
<dbReference type="InterPro" id="IPR044746">
    <property type="entry name" value="ABCC_6TM_D1"/>
</dbReference>
<feature type="transmembrane region" description="Helical" evidence="10">
    <location>
        <begin position="306"/>
        <end position="326"/>
    </location>
</feature>
<feature type="transmembrane region" description="Helical" evidence="10">
    <location>
        <begin position="917"/>
        <end position="940"/>
    </location>
</feature>
<evidence type="ECO:0000256" key="8">
    <source>
        <dbReference type="ARBA" id="ARBA00023180"/>
    </source>
</evidence>
<organism evidence="13 14">
    <name type="scientific">Aspergillus tubingensis (strain CBS 134.48)</name>
    <dbReference type="NCBI Taxonomy" id="767770"/>
    <lineage>
        <taxon>Eukaryota</taxon>
        <taxon>Fungi</taxon>
        <taxon>Dikarya</taxon>
        <taxon>Ascomycota</taxon>
        <taxon>Pezizomycotina</taxon>
        <taxon>Eurotiomycetes</taxon>
        <taxon>Eurotiomycetidae</taxon>
        <taxon>Eurotiales</taxon>
        <taxon>Aspergillaceae</taxon>
        <taxon>Aspergillus</taxon>
        <taxon>Aspergillus subgen. Circumdati</taxon>
    </lineage>
</organism>
<dbReference type="VEuPathDB" id="FungiDB:ASPTUDRAFT_135095"/>
<dbReference type="Gene3D" id="1.20.1560.10">
    <property type="entry name" value="ABC transporter type 1, transmembrane domain"/>
    <property type="match status" value="2"/>
</dbReference>
<evidence type="ECO:0000256" key="9">
    <source>
        <dbReference type="SAM" id="MobiDB-lite"/>
    </source>
</evidence>
<evidence type="ECO:0000256" key="1">
    <source>
        <dbReference type="ARBA" id="ARBA00004141"/>
    </source>
</evidence>
<evidence type="ECO:0000256" key="5">
    <source>
        <dbReference type="ARBA" id="ARBA00022840"/>
    </source>
</evidence>
<dbReference type="SMART" id="SM00382">
    <property type="entry name" value="AAA"/>
    <property type="match status" value="2"/>
</dbReference>
<keyword evidence="3 10" id="KW-0812">Transmembrane</keyword>
<evidence type="ECO:0000259" key="11">
    <source>
        <dbReference type="PROSITE" id="PS50893"/>
    </source>
</evidence>
<dbReference type="Pfam" id="PF24357">
    <property type="entry name" value="TMD0_ABC"/>
    <property type="match status" value="1"/>
</dbReference>
<gene>
    <name evidence="13" type="ORF">ASPTUDRAFT_135095</name>
</gene>
<dbReference type="GO" id="GO:0140359">
    <property type="term" value="F:ABC-type transporter activity"/>
    <property type="evidence" value="ECO:0007669"/>
    <property type="project" value="InterPro"/>
</dbReference>
<evidence type="ECO:0008006" key="15">
    <source>
        <dbReference type="Google" id="ProtNLM"/>
    </source>
</evidence>
<dbReference type="InterPro" id="IPR050173">
    <property type="entry name" value="ABC_transporter_C-like"/>
</dbReference>
<dbReference type="PANTHER" id="PTHR24223:SF399">
    <property type="entry name" value="ABC TRANSPORTER ATNG"/>
    <property type="match status" value="1"/>
</dbReference>
<feature type="transmembrane region" description="Helical" evidence="10">
    <location>
        <begin position="154"/>
        <end position="172"/>
    </location>
</feature>
<feature type="transmembrane region" description="Helical" evidence="10">
    <location>
        <begin position="401"/>
        <end position="421"/>
    </location>
</feature>
<dbReference type="InterPro" id="IPR011527">
    <property type="entry name" value="ABC1_TM_dom"/>
</dbReference>
<dbReference type="PANTHER" id="PTHR24223">
    <property type="entry name" value="ATP-BINDING CASSETTE SUB-FAMILY C"/>
    <property type="match status" value="1"/>
</dbReference>
<keyword evidence="7 10" id="KW-0472">Membrane</keyword>
<evidence type="ECO:0000256" key="2">
    <source>
        <dbReference type="ARBA" id="ARBA00022448"/>
    </source>
</evidence>
<dbReference type="GO" id="GO:0005524">
    <property type="term" value="F:ATP binding"/>
    <property type="evidence" value="ECO:0007669"/>
    <property type="project" value="UniProtKB-KW"/>
</dbReference>
<evidence type="ECO:0000256" key="6">
    <source>
        <dbReference type="ARBA" id="ARBA00022989"/>
    </source>
</evidence>
<feature type="transmembrane region" description="Helical" evidence="10">
    <location>
        <begin position="32"/>
        <end position="50"/>
    </location>
</feature>
<dbReference type="Proteomes" id="UP000184304">
    <property type="component" value="Unassembled WGS sequence"/>
</dbReference>
<dbReference type="PROSITE" id="PS00211">
    <property type="entry name" value="ABC_TRANSPORTER_1"/>
    <property type="match status" value="2"/>
</dbReference>
<dbReference type="GO" id="GO:0016887">
    <property type="term" value="F:ATP hydrolysis activity"/>
    <property type="evidence" value="ECO:0007669"/>
    <property type="project" value="InterPro"/>
</dbReference>
<dbReference type="InterPro" id="IPR003439">
    <property type="entry name" value="ABC_transporter-like_ATP-bd"/>
</dbReference>
<dbReference type="FunFam" id="1.20.1560.10:FF:000055">
    <property type="entry name" value="ABC multidrug transporter (Eurofung)"/>
    <property type="match status" value="1"/>
</dbReference>
<name>A0A1L9NGK5_ASPTC</name>
<feature type="transmembrane region" description="Helical" evidence="10">
    <location>
        <begin position="96"/>
        <end position="116"/>
    </location>
</feature>